<keyword evidence="1" id="KW-0812">Transmembrane</keyword>
<organism evidence="3 4">
    <name type="scientific">Nocardiopsis flavescens</name>
    <dbReference type="NCBI Taxonomy" id="758803"/>
    <lineage>
        <taxon>Bacteria</taxon>
        <taxon>Bacillati</taxon>
        <taxon>Actinomycetota</taxon>
        <taxon>Actinomycetes</taxon>
        <taxon>Streptosporangiales</taxon>
        <taxon>Nocardiopsidaceae</taxon>
        <taxon>Nocardiopsis</taxon>
    </lineage>
</organism>
<feature type="transmembrane region" description="Helical" evidence="1">
    <location>
        <begin position="166"/>
        <end position="183"/>
    </location>
</feature>
<name>A0A1M6CGR1_9ACTN</name>
<evidence type="ECO:0000259" key="2">
    <source>
        <dbReference type="Pfam" id="PF02517"/>
    </source>
</evidence>
<feature type="transmembrane region" description="Helical" evidence="1">
    <location>
        <begin position="195"/>
        <end position="214"/>
    </location>
</feature>
<dbReference type="AlphaFoldDB" id="A0A1M6CGR1"/>
<keyword evidence="4" id="KW-1185">Reference proteome</keyword>
<evidence type="ECO:0000313" key="3">
    <source>
        <dbReference type="EMBL" id="SHI60202.1"/>
    </source>
</evidence>
<gene>
    <name evidence="3" type="ORF">SAMN05421803_101701</name>
</gene>
<dbReference type="Proteomes" id="UP000184452">
    <property type="component" value="Unassembled WGS sequence"/>
</dbReference>
<feature type="transmembrane region" description="Helical" evidence="1">
    <location>
        <begin position="86"/>
        <end position="104"/>
    </location>
</feature>
<keyword evidence="3" id="KW-0645">Protease</keyword>
<dbReference type="InterPro" id="IPR003675">
    <property type="entry name" value="Rce1/LyrA-like_dom"/>
</dbReference>
<accession>A0A1M6CGR1</accession>
<dbReference type="GO" id="GO:0080120">
    <property type="term" value="P:CAAX-box protein maturation"/>
    <property type="evidence" value="ECO:0007669"/>
    <property type="project" value="UniProtKB-ARBA"/>
</dbReference>
<feature type="transmembrane region" description="Helical" evidence="1">
    <location>
        <begin position="266"/>
        <end position="285"/>
    </location>
</feature>
<proteinExistence type="predicted"/>
<keyword evidence="1" id="KW-0472">Membrane</keyword>
<dbReference type="GO" id="GO:0004175">
    <property type="term" value="F:endopeptidase activity"/>
    <property type="evidence" value="ECO:0007669"/>
    <property type="project" value="UniProtKB-ARBA"/>
</dbReference>
<feature type="domain" description="CAAX prenyl protease 2/Lysostaphin resistance protein A-like" evidence="2">
    <location>
        <begin position="195"/>
        <end position="296"/>
    </location>
</feature>
<dbReference type="EMBL" id="FQZK01000001">
    <property type="protein sequence ID" value="SHI60202.1"/>
    <property type="molecule type" value="Genomic_DNA"/>
</dbReference>
<feature type="transmembrane region" description="Helical" evidence="1">
    <location>
        <begin position="124"/>
        <end position="146"/>
    </location>
</feature>
<dbReference type="Pfam" id="PF02517">
    <property type="entry name" value="Rce1-like"/>
    <property type="match status" value="1"/>
</dbReference>
<evidence type="ECO:0000313" key="4">
    <source>
        <dbReference type="Proteomes" id="UP000184452"/>
    </source>
</evidence>
<feature type="transmembrane region" description="Helical" evidence="1">
    <location>
        <begin position="226"/>
        <end position="246"/>
    </location>
</feature>
<feature type="transmembrane region" description="Helical" evidence="1">
    <location>
        <begin position="37"/>
        <end position="59"/>
    </location>
</feature>
<evidence type="ECO:0000256" key="1">
    <source>
        <dbReference type="SAM" id="Phobius"/>
    </source>
</evidence>
<reference evidence="3 4" key="1">
    <citation type="submission" date="2016-11" db="EMBL/GenBank/DDBJ databases">
        <authorList>
            <person name="Jaros S."/>
            <person name="Januszkiewicz K."/>
            <person name="Wedrychowicz H."/>
        </authorList>
    </citation>
    <scope>NUCLEOTIDE SEQUENCE [LARGE SCALE GENOMIC DNA]</scope>
    <source>
        <strain evidence="3 4">CGMCC 4.5723</strain>
    </source>
</reference>
<keyword evidence="1" id="KW-1133">Transmembrane helix</keyword>
<protein>
    <submittedName>
        <fullName evidence="3">CAAX protease self-immunity</fullName>
    </submittedName>
</protein>
<sequence>MSMGRLPLAVIGAGVLSLLAGGLLVWALRPESVGVDYLASVVLVSWSLPVFGVVATRVLTGRFGDRRALDARVRTALAAHPLQRQLLSLGVFLCCCVALMAVMERVLSDLSLEMGTALTAPADLAARLLFLLALPVLVMDRSGVVLDGRGTRMPPIALKVTEGWRWSGLVPALVTMALLAALVPAPSSPWASPPVVFGVLFSYLLITVSEEVFFRGMVQTRLELMLGRWPGIIGASGLFALFYGAVQPTISLAALPSDEALYRAGLALLTYAPLGLLCGYLWSCFRNTWVNVITRMGLMTIAFPPTL</sequence>
<keyword evidence="3" id="KW-0378">Hydrolase</keyword>
<dbReference type="GO" id="GO:0006508">
    <property type="term" value="P:proteolysis"/>
    <property type="evidence" value="ECO:0007669"/>
    <property type="project" value="UniProtKB-KW"/>
</dbReference>